<organism evidence="2 3">
    <name type="scientific">Acanthaster planci</name>
    <name type="common">Crown-of-thorns starfish</name>
    <dbReference type="NCBI Taxonomy" id="133434"/>
    <lineage>
        <taxon>Eukaryota</taxon>
        <taxon>Metazoa</taxon>
        <taxon>Echinodermata</taxon>
        <taxon>Eleutherozoa</taxon>
        <taxon>Asterozoa</taxon>
        <taxon>Asteroidea</taxon>
        <taxon>Valvatacea</taxon>
        <taxon>Valvatida</taxon>
        <taxon>Acanthasteridae</taxon>
        <taxon>Acanthaster</taxon>
    </lineage>
</organism>
<evidence type="ECO:0000313" key="2">
    <source>
        <dbReference type="Proteomes" id="UP000694845"/>
    </source>
</evidence>
<keyword evidence="2" id="KW-1185">Reference proteome</keyword>
<dbReference type="Proteomes" id="UP000694845">
    <property type="component" value="Unplaced"/>
</dbReference>
<protein>
    <submittedName>
        <fullName evidence="3">Uncharacterized protein LOC110974562</fullName>
    </submittedName>
</protein>
<dbReference type="OrthoDB" id="6154260at2759"/>
<accession>A0A8B7XPL4</accession>
<evidence type="ECO:0000313" key="3">
    <source>
        <dbReference type="RefSeq" id="XP_022081991.1"/>
    </source>
</evidence>
<sequence length="214" mass="23219">MRDQGDFKSGVKRFAYDGGKSTKSNSASDEWDSFGITKPVKEIKELDELNNIWSIQKNVSLNGSPLKPQGTTVQAAPTGTGFYSRHGQHNSLKMSEGTRSSPSLNTAAQPRSSFSMNPQRSGYSYSQPDSGTTATTFPLLSSTSGGSNYQSQSRYNDATHPASNQRHLPGTTVMNTRTSSIGMQKPNQHYSADSQQPGGNSNRSSRTGNHWPSF</sequence>
<name>A0A8B7XPL4_ACAPL</name>
<evidence type="ECO:0000256" key="1">
    <source>
        <dbReference type="SAM" id="MobiDB-lite"/>
    </source>
</evidence>
<dbReference type="RefSeq" id="XP_022081991.1">
    <property type="nucleotide sequence ID" value="XM_022226299.1"/>
</dbReference>
<dbReference type="KEGG" id="aplc:110974562"/>
<feature type="compositionally biased region" description="Polar residues" evidence="1">
    <location>
        <begin position="61"/>
        <end position="77"/>
    </location>
</feature>
<feature type="region of interest" description="Disordered" evidence="1">
    <location>
        <begin position="1"/>
        <end position="32"/>
    </location>
</feature>
<dbReference type="OMA" id="IWSIQKN"/>
<proteinExistence type="predicted"/>
<feature type="region of interest" description="Disordered" evidence="1">
    <location>
        <begin position="61"/>
        <end position="214"/>
    </location>
</feature>
<gene>
    <name evidence="3" type="primary">LOC110974562</name>
</gene>
<reference evidence="3" key="1">
    <citation type="submission" date="2025-08" db="UniProtKB">
        <authorList>
            <consortium name="RefSeq"/>
        </authorList>
    </citation>
    <scope>IDENTIFICATION</scope>
</reference>
<dbReference type="GeneID" id="110974562"/>
<dbReference type="AlphaFoldDB" id="A0A8B7XPL4"/>
<feature type="compositionally biased region" description="Polar residues" evidence="1">
    <location>
        <begin position="89"/>
        <end position="214"/>
    </location>
</feature>